<comment type="caution">
    <text evidence="8">The sequence shown here is derived from an EMBL/GenBank/DDBJ whole genome shotgun (WGS) entry which is preliminary data.</text>
</comment>
<feature type="transmembrane region" description="Helical" evidence="6">
    <location>
        <begin position="94"/>
        <end position="111"/>
    </location>
</feature>
<feature type="transmembrane region" description="Helical" evidence="6">
    <location>
        <begin position="353"/>
        <end position="372"/>
    </location>
</feature>
<evidence type="ECO:0000313" key="8">
    <source>
        <dbReference type="EMBL" id="PWY76152.1"/>
    </source>
</evidence>
<dbReference type="PROSITE" id="PS50850">
    <property type="entry name" value="MFS"/>
    <property type="match status" value="1"/>
</dbReference>
<keyword evidence="9" id="KW-1185">Reference proteome</keyword>
<evidence type="ECO:0000259" key="7">
    <source>
        <dbReference type="PROSITE" id="PS50850"/>
    </source>
</evidence>
<dbReference type="PANTHER" id="PTHR23502">
    <property type="entry name" value="MAJOR FACILITATOR SUPERFAMILY"/>
    <property type="match status" value="1"/>
</dbReference>
<evidence type="ECO:0000256" key="4">
    <source>
        <dbReference type="ARBA" id="ARBA00023136"/>
    </source>
</evidence>
<evidence type="ECO:0000256" key="1">
    <source>
        <dbReference type="ARBA" id="ARBA00004141"/>
    </source>
</evidence>
<dbReference type="RefSeq" id="XP_025464149.1">
    <property type="nucleotide sequence ID" value="XM_025614688.1"/>
</dbReference>
<dbReference type="STRING" id="1450535.A0A317VT87"/>
<feature type="transmembrane region" description="Helical" evidence="6">
    <location>
        <begin position="181"/>
        <end position="203"/>
    </location>
</feature>
<proteinExistence type="predicted"/>
<keyword evidence="2 6" id="KW-0812">Transmembrane</keyword>
<feature type="transmembrane region" description="Helical" evidence="6">
    <location>
        <begin position="435"/>
        <end position="454"/>
    </location>
</feature>
<comment type="subcellular location">
    <subcellularLocation>
        <location evidence="1">Membrane</location>
        <topology evidence="1">Multi-pass membrane protein</topology>
    </subcellularLocation>
</comment>
<organism evidence="8 9">
    <name type="scientific">Aspergillus sclerotioniger CBS 115572</name>
    <dbReference type="NCBI Taxonomy" id="1450535"/>
    <lineage>
        <taxon>Eukaryota</taxon>
        <taxon>Fungi</taxon>
        <taxon>Dikarya</taxon>
        <taxon>Ascomycota</taxon>
        <taxon>Pezizomycotina</taxon>
        <taxon>Eurotiomycetes</taxon>
        <taxon>Eurotiomycetidae</taxon>
        <taxon>Eurotiales</taxon>
        <taxon>Aspergillaceae</taxon>
        <taxon>Aspergillus</taxon>
        <taxon>Aspergillus subgen. Circumdati</taxon>
    </lineage>
</organism>
<protein>
    <submittedName>
        <fullName evidence="8">Bicyclomycin resistance protein</fullName>
    </submittedName>
</protein>
<dbReference type="AlphaFoldDB" id="A0A317VT87"/>
<feature type="transmembrane region" description="Helical" evidence="6">
    <location>
        <begin position="305"/>
        <end position="332"/>
    </location>
</feature>
<evidence type="ECO:0000313" key="9">
    <source>
        <dbReference type="Proteomes" id="UP000246702"/>
    </source>
</evidence>
<keyword evidence="3 6" id="KW-1133">Transmembrane helix</keyword>
<evidence type="ECO:0000256" key="3">
    <source>
        <dbReference type="ARBA" id="ARBA00022989"/>
    </source>
</evidence>
<dbReference type="InterPro" id="IPR011701">
    <property type="entry name" value="MFS"/>
</dbReference>
<feature type="transmembrane region" description="Helical" evidence="6">
    <location>
        <begin position="123"/>
        <end position="141"/>
    </location>
</feature>
<evidence type="ECO:0000256" key="5">
    <source>
        <dbReference type="SAM" id="MobiDB-lite"/>
    </source>
</evidence>
<dbReference type="GO" id="GO:0022857">
    <property type="term" value="F:transmembrane transporter activity"/>
    <property type="evidence" value="ECO:0007669"/>
    <property type="project" value="InterPro"/>
</dbReference>
<dbReference type="Pfam" id="PF07690">
    <property type="entry name" value="MFS_1"/>
    <property type="match status" value="1"/>
</dbReference>
<feature type="transmembrane region" description="Helical" evidence="6">
    <location>
        <begin position="278"/>
        <end position="299"/>
    </location>
</feature>
<dbReference type="InterPro" id="IPR036259">
    <property type="entry name" value="MFS_trans_sf"/>
</dbReference>
<dbReference type="SUPFAM" id="SSF103473">
    <property type="entry name" value="MFS general substrate transporter"/>
    <property type="match status" value="1"/>
</dbReference>
<dbReference type="FunFam" id="1.20.1250.20:FF:000011">
    <property type="entry name" value="MFS multidrug transporter, putative"/>
    <property type="match status" value="1"/>
</dbReference>
<evidence type="ECO:0000256" key="2">
    <source>
        <dbReference type="ARBA" id="ARBA00022692"/>
    </source>
</evidence>
<feature type="transmembrane region" description="Helical" evidence="6">
    <location>
        <begin position="147"/>
        <end position="169"/>
    </location>
</feature>
<dbReference type="EMBL" id="MSFK01000028">
    <property type="protein sequence ID" value="PWY76152.1"/>
    <property type="molecule type" value="Genomic_DNA"/>
</dbReference>
<accession>A0A317VT87</accession>
<dbReference type="Proteomes" id="UP000246702">
    <property type="component" value="Unassembled WGS sequence"/>
</dbReference>
<dbReference type="InterPro" id="IPR020846">
    <property type="entry name" value="MFS_dom"/>
</dbReference>
<dbReference type="GeneID" id="37116831"/>
<feature type="domain" description="Major facilitator superfamily (MFS) profile" evidence="7">
    <location>
        <begin position="57"/>
        <end position="472"/>
    </location>
</feature>
<dbReference type="GO" id="GO:0005886">
    <property type="term" value="C:plasma membrane"/>
    <property type="evidence" value="ECO:0007669"/>
    <property type="project" value="TreeGrafter"/>
</dbReference>
<reference evidence="8 9" key="1">
    <citation type="submission" date="2016-12" db="EMBL/GenBank/DDBJ databases">
        <title>The genomes of Aspergillus section Nigri reveals drivers in fungal speciation.</title>
        <authorList>
            <consortium name="DOE Joint Genome Institute"/>
            <person name="Vesth T.C."/>
            <person name="Nybo J."/>
            <person name="Theobald S."/>
            <person name="Brandl J."/>
            <person name="Frisvad J.C."/>
            <person name="Nielsen K.F."/>
            <person name="Lyhne E.K."/>
            <person name="Kogle M.E."/>
            <person name="Kuo A."/>
            <person name="Riley R."/>
            <person name="Clum A."/>
            <person name="Nolan M."/>
            <person name="Lipzen A."/>
            <person name="Salamov A."/>
            <person name="Henrissat B."/>
            <person name="Wiebenga A."/>
            <person name="De Vries R.P."/>
            <person name="Grigoriev I.V."/>
            <person name="Mortensen U.H."/>
            <person name="Andersen M.R."/>
            <person name="Baker S.E."/>
        </authorList>
    </citation>
    <scope>NUCLEOTIDE SEQUENCE [LARGE SCALE GENOMIC DNA]</scope>
    <source>
        <strain evidence="8 9">CBS 115572</strain>
    </source>
</reference>
<gene>
    <name evidence="8" type="ORF">BO94DRAFT_568553</name>
</gene>
<dbReference type="PANTHER" id="PTHR23502:SF49">
    <property type="entry name" value="MAJOR FACILITATOR SUPERFAMILY (MFS) PROFILE DOMAIN-CONTAINING PROTEIN"/>
    <property type="match status" value="1"/>
</dbReference>
<keyword evidence="4 6" id="KW-0472">Membrane</keyword>
<name>A0A317VT87_9EURO</name>
<dbReference type="Gene3D" id="1.20.1250.20">
    <property type="entry name" value="MFS general substrate transporter like domains"/>
    <property type="match status" value="1"/>
</dbReference>
<feature type="transmembrane region" description="Helical" evidence="6">
    <location>
        <begin position="215"/>
        <end position="233"/>
    </location>
</feature>
<feature type="transmembrane region" description="Helical" evidence="6">
    <location>
        <begin position="55"/>
        <end position="74"/>
    </location>
</feature>
<feature type="region of interest" description="Disordered" evidence="5">
    <location>
        <begin position="1"/>
        <end position="27"/>
    </location>
</feature>
<evidence type="ECO:0000256" key="6">
    <source>
        <dbReference type="SAM" id="Phobius"/>
    </source>
</evidence>
<dbReference type="OrthoDB" id="9986881at2759"/>
<sequence>MSNKQLAPHTKYNLEPSPTLKEKVHNTKTPDPAYMVKFEEGDPEDPRNFRSKRKAFLTFQMSMLALVGALGSSILSPGQSAIAEYTNISQEVTVLATSLYVLGWAVGPVLWGPISEVYGRRWGMLPAVFCLGLFSIGTATSKNAASIFITRFIGGIFGSAPISNVGAALSDLYTPKDRGTAMTVLAMCISGGPTVGPIIGSALVTNSKLGWRWTMYIEAICAFALCAFATLMLRETHTPVLLKKKAEKMRRTTGNGRYWHPHANETINLDNASIMASIALYASFTYSLIYLCLQLYPIVFEEERGYSPIISCLPFLGILVGIMSALAINFANQAWYAREMRANGGKAVPEARLPPMLIGGVLLPTGLFWLGWTAAPKYSWALPTVAVQCLNYLVDAYGPYAASAISANTILRSLLAAGLPLAAKPMLHNLGVGPAASLLGGIACLALPIPLLFMKYGPALRRKSKLAQTSSE</sequence>
<dbReference type="CDD" id="cd17323">
    <property type="entry name" value="MFS_Tpo1_MDR_like"/>
    <property type="match status" value="1"/>
</dbReference>